<dbReference type="AlphaFoldDB" id="A0A017SFU6"/>
<accession>A0A017SFU6</accession>
<dbReference type="EMBL" id="KK088423">
    <property type="protein sequence ID" value="EYE95130.1"/>
    <property type="molecule type" value="Genomic_DNA"/>
</dbReference>
<evidence type="ECO:0000313" key="2">
    <source>
        <dbReference type="Proteomes" id="UP000019804"/>
    </source>
</evidence>
<dbReference type="Proteomes" id="UP000019804">
    <property type="component" value="Unassembled WGS sequence"/>
</dbReference>
<dbReference type="RefSeq" id="XP_040638818.1">
    <property type="nucleotide sequence ID" value="XM_040787613.1"/>
</dbReference>
<protein>
    <submittedName>
        <fullName evidence="1">Uncharacterized protein</fullName>
    </submittedName>
</protein>
<evidence type="ECO:0000313" key="1">
    <source>
        <dbReference type="EMBL" id="EYE95130.1"/>
    </source>
</evidence>
<name>A0A017SFU6_ASPRC</name>
<keyword evidence="2" id="KW-1185">Reference proteome</keyword>
<organism evidence="1 2">
    <name type="scientific">Aspergillus ruber (strain CBS 135680)</name>
    <dbReference type="NCBI Taxonomy" id="1388766"/>
    <lineage>
        <taxon>Eukaryota</taxon>
        <taxon>Fungi</taxon>
        <taxon>Dikarya</taxon>
        <taxon>Ascomycota</taxon>
        <taxon>Pezizomycotina</taxon>
        <taxon>Eurotiomycetes</taxon>
        <taxon>Eurotiomycetidae</taxon>
        <taxon>Eurotiales</taxon>
        <taxon>Aspergillaceae</taxon>
        <taxon>Aspergillus</taxon>
        <taxon>Aspergillus subgen. Aspergillus</taxon>
    </lineage>
</organism>
<dbReference type="GeneID" id="63702737"/>
<dbReference type="HOGENOM" id="CLU_1796062_0_0_1"/>
<sequence>MIVTRFMNSPDIPKYRLKPKLIGNWAASSHPVSDSVSTLARPIYRWLLACLGRPEGENTHLLTRLAWPGIMPGHNINSHNAQFSQPNDRHVVIWTYDRLQRMLTSIFRHKLRWKGFSPFTKYRLTDASLQYGRVKWWLSCCCYV</sequence>
<reference evidence="2" key="1">
    <citation type="journal article" date="2014" name="Nat. Commun.">
        <title>Genomic adaptations of the halophilic Dead Sea filamentous fungus Eurotium rubrum.</title>
        <authorList>
            <person name="Kis-Papo T."/>
            <person name="Weig A.R."/>
            <person name="Riley R."/>
            <person name="Persoh D."/>
            <person name="Salamov A."/>
            <person name="Sun H."/>
            <person name="Lipzen A."/>
            <person name="Wasser S.P."/>
            <person name="Rambold G."/>
            <person name="Grigoriev I.V."/>
            <person name="Nevo E."/>
        </authorList>
    </citation>
    <scope>NUCLEOTIDE SEQUENCE [LARGE SCALE GENOMIC DNA]</scope>
    <source>
        <strain evidence="2">CBS 135680</strain>
    </source>
</reference>
<gene>
    <name evidence="1" type="ORF">EURHEDRAFT_66860</name>
</gene>
<proteinExistence type="predicted"/>